<accession>V6LN04</accession>
<reference evidence="7 8" key="1">
    <citation type="journal article" date="2014" name="PLoS Genet.">
        <title>The Genome of Spironucleus salmonicida Highlights a Fish Pathogen Adapted to Fluctuating Environments.</title>
        <authorList>
            <person name="Xu F."/>
            <person name="Jerlstrom-Hultqvist J."/>
            <person name="Einarsson E."/>
            <person name="Astvaldsson A."/>
            <person name="Svard S.G."/>
            <person name="Andersson J.O."/>
        </authorList>
    </citation>
    <scope>NUCLEOTIDE SEQUENCE</scope>
    <source>
        <strain evidence="8">ATCC 50377</strain>
    </source>
</reference>
<evidence type="ECO:0000256" key="3">
    <source>
        <dbReference type="ARBA" id="ARBA00022692"/>
    </source>
</evidence>
<dbReference type="AlphaFoldDB" id="V6LN04"/>
<dbReference type="Pfam" id="PF03248">
    <property type="entry name" value="Rer1"/>
    <property type="match status" value="1"/>
</dbReference>
<keyword evidence="9" id="KW-1185">Reference proteome</keyword>
<dbReference type="GO" id="GO:0006890">
    <property type="term" value="P:retrograde vesicle-mediated transport, Golgi to endoplasmic reticulum"/>
    <property type="evidence" value="ECO:0007669"/>
    <property type="project" value="TreeGrafter"/>
</dbReference>
<comment type="subcellular location">
    <subcellularLocation>
        <location evidence="1">Membrane</location>
        <topology evidence="1">Multi-pass membrane protein</topology>
    </subcellularLocation>
</comment>
<dbReference type="OrthoDB" id="448250at2759"/>
<evidence type="ECO:0000313" key="9">
    <source>
        <dbReference type="Proteomes" id="UP000018208"/>
    </source>
</evidence>
<protein>
    <submittedName>
        <fullName evidence="7">RER1-like protein-retention of ER protein</fullName>
    </submittedName>
</protein>
<keyword evidence="4 6" id="KW-1133">Transmembrane helix</keyword>
<evidence type="ECO:0000313" key="8">
    <source>
        <dbReference type="EMBL" id="KAH0574488.1"/>
    </source>
</evidence>
<dbReference type="GO" id="GO:0005783">
    <property type="term" value="C:endoplasmic reticulum"/>
    <property type="evidence" value="ECO:0007669"/>
    <property type="project" value="GOC"/>
</dbReference>
<keyword evidence="5 6" id="KW-0472">Membrane</keyword>
<dbReference type="InterPro" id="IPR004932">
    <property type="entry name" value="Rer1"/>
</dbReference>
<evidence type="ECO:0000256" key="2">
    <source>
        <dbReference type="ARBA" id="ARBA00006070"/>
    </source>
</evidence>
<dbReference type="EMBL" id="AUWU02000004">
    <property type="protein sequence ID" value="KAH0574488.1"/>
    <property type="molecule type" value="Genomic_DNA"/>
</dbReference>
<evidence type="ECO:0000256" key="1">
    <source>
        <dbReference type="ARBA" id="ARBA00004141"/>
    </source>
</evidence>
<evidence type="ECO:0000256" key="4">
    <source>
        <dbReference type="ARBA" id="ARBA00022989"/>
    </source>
</evidence>
<dbReference type="PANTHER" id="PTHR10743:SF0">
    <property type="entry name" value="PROTEIN RER1"/>
    <property type="match status" value="1"/>
</dbReference>
<gene>
    <name evidence="7" type="ORF">SS50377_13991</name>
    <name evidence="8" type="ORF">SS50377_24446</name>
</gene>
<feature type="transmembrane region" description="Helical" evidence="6">
    <location>
        <begin position="131"/>
        <end position="148"/>
    </location>
</feature>
<evidence type="ECO:0000256" key="5">
    <source>
        <dbReference type="ARBA" id="ARBA00023136"/>
    </source>
</evidence>
<organism evidence="7">
    <name type="scientific">Spironucleus salmonicida</name>
    <dbReference type="NCBI Taxonomy" id="348837"/>
    <lineage>
        <taxon>Eukaryota</taxon>
        <taxon>Metamonada</taxon>
        <taxon>Diplomonadida</taxon>
        <taxon>Hexamitidae</taxon>
        <taxon>Hexamitinae</taxon>
        <taxon>Spironucleus</taxon>
    </lineage>
</organism>
<name>V6LN04_9EUKA</name>
<feature type="transmembrane region" description="Helical" evidence="6">
    <location>
        <begin position="105"/>
        <end position="125"/>
    </location>
</feature>
<proteinExistence type="inferred from homology"/>
<feature type="transmembrane region" description="Helical" evidence="6">
    <location>
        <begin position="32"/>
        <end position="51"/>
    </location>
</feature>
<dbReference type="VEuPathDB" id="GiardiaDB:SS50377_24446"/>
<dbReference type="GO" id="GO:0006621">
    <property type="term" value="P:protein retention in ER lumen"/>
    <property type="evidence" value="ECO:0007669"/>
    <property type="project" value="TreeGrafter"/>
</dbReference>
<dbReference type="Proteomes" id="UP000018208">
    <property type="component" value="Unassembled WGS sequence"/>
</dbReference>
<feature type="transmembrane region" description="Helical" evidence="6">
    <location>
        <begin position="57"/>
        <end position="75"/>
    </location>
</feature>
<sequence>MQETLPQQARKQYFKAKQQLKQLENLTAGFSLYRWIGTTVLTVFYLLFVLLTHSHYAIVYFLYIYILSAFIQFISPKTGDSTVALPVSTTDLADAKNYQREMCEFDFWFVATIWTFISLILSFFPFTDIPVFWPVLVLYSIALTIAIVHKELQKWKSMNVDAKTAVKHWVGLNKPKYSQ</sequence>
<dbReference type="PANTHER" id="PTHR10743">
    <property type="entry name" value="PROTEIN RER1"/>
    <property type="match status" value="1"/>
</dbReference>
<comment type="similarity">
    <text evidence="2">Belongs to the RER1 family.</text>
</comment>
<evidence type="ECO:0000256" key="6">
    <source>
        <dbReference type="SAM" id="Phobius"/>
    </source>
</evidence>
<reference evidence="8" key="2">
    <citation type="submission" date="2020-12" db="EMBL/GenBank/DDBJ databases">
        <title>New Spironucleus salmonicida genome in near-complete chromosomes.</title>
        <authorList>
            <person name="Xu F."/>
            <person name="Kurt Z."/>
            <person name="Jimenez-Gonzalez A."/>
            <person name="Astvaldsson A."/>
            <person name="Andersson J.O."/>
            <person name="Svard S.G."/>
        </authorList>
    </citation>
    <scope>NUCLEOTIDE SEQUENCE</scope>
    <source>
        <strain evidence="8">ATCC 50377</strain>
    </source>
</reference>
<dbReference type="EMBL" id="KI546085">
    <property type="protein sequence ID" value="EST46005.1"/>
    <property type="molecule type" value="Genomic_DNA"/>
</dbReference>
<keyword evidence="3 6" id="KW-0812">Transmembrane</keyword>
<evidence type="ECO:0000313" key="7">
    <source>
        <dbReference type="EMBL" id="EST46005.1"/>
    </source>
</evidence>
<dbReference type="GO" id="GO:0000139">
    <property type="term" value="C:Golgi membrane"/>
    <property type="evidence" value="ECO:0007669"/>
    <property type="project" value="TreeGrafter"/>
</dbReference>